<evidence type="ECO:0000313" key="8">
    <source>
        <dbReference type="EMBL" id="MFC4302054.1"/>
    </source>
</evidence>
<sequence length="109" mass="12722">MSEQQAQPQAREERPAQGGRTGGGDRGEQREPRKFRRGGRNKRKKVCYFTVNKITHVDYKDLDLLRKFISERGKILPRRVTGTKAKYQRMLTVAIKRSRQMALLPYTTE</sequence>
<dbReference type="SUPFAM" id="SSF46911">
    <property type="entry name" value="Ribosomal protein S18"/>
    <property type="match status" value="1"/>
</dbReference>
<accession>A0ABV8S6I7</accession>
<dbReference type="RefSeq" id="WP_204605699.1">
    <property type="nucleotide sequence ID" value="NZ_JBHSED010000002.1"/>
</dbReference>
<reference evidence="9" key="1">
    <citation type="journal article" date="2019" name="Int. J. Syst. Evol. Microbiol.">
        <title>The Global Catalogue of Microorganisms (GCM) 10K type strain sequencing project: providing services to taxonomists for standard genome sequencing and annotation.</title>
        <authorList>
            <consortium name="The Broad Institute Genomics Platform"/>
            <consortium name="The Broad Institute Genome Sequencing Center for Infectious Disease"/>
            <person name="Wu L."/>
            <person name="Ma J."/>
        </authorList>
    </citation>
    <scope>NUCLEOTIDE SEQUENCE [LARGE SCALE GENOMIC DNA]</scope>
    <source>
        <strain evidence="9">CGMCC 4.1641</strain>
    </source>
</reference>
<dbReference type="EMBL" id="JBHSED010000002">
    <property type="protein sequence ID" value="MFC4302054.1"/>
    <property type="molecule type" value="Genomic_DNA"/>
</dbReference>
<comment type="function">
    <text evidence="5">Binds as a heterodimer with protein bS6 to the central domain of the 16S rRNA, where it helps stabilize the platform of the 30S subunit.</text>
</comment>
<proteinExistence type="inferred from homology"/>
<feature type="region of interest" description="Disordered" evidence="7">
    <location>
        <begin position="1"/>
        <end position="42"/>
    </location>
</feature>
<evidence type="ECO:0000256" key="5">
    <source>
        <dbReference type="HAMAP-Rule" id="MF_00270"/>
    </source>
</evidence>
<keyword evidence="2 5" id="KW-0689">Ribosomal protein</keyword>
<dbReference type="HAMAP" id="MF_00270">
    <property type="entry name" value="Ribosomal_bS18"/>
    <property type="match status" value="1"/>
</dbReference>
<evidence type="ECO:0000256" key="3">
    <source>
        <dbReference type="ARBA" id="ARBA00023274"/>
    </source>
</evidence>
<keyword evidence="5" id="KW-0699">rRNA-binding</keyword>
<keyword evidence="3 5" id="KW-0687">Ribonucleoprotein</keyword>
<comment type="caution">
    <text evidence="8">The sequence shown here is derived from an EMBL/GenBank/DDBJ whole genome shotgun (WGS) entry which is preliminary data.</text>
</comment>
<dbReference type="InterPro" id="IPR018275">
    <property type="entry name" value="Ribosomal_bS18_CS"/>
</dbReference>
<feature type="compositionally biased region" description="Basic residues" evidence="7">
    <location>
        <begin position="33"/>
        <end position="42"/>
    </location>
</feature>
<evidence type="ECO:0000256" key="7">
    <source>
        <dbReference type="SAM" id="MobiDB-lite"/>
    </source>
</evidence>
<comment type="similarity">
    <text evidence="1 5 6">Belongs to the bacterial ribosomal protein bS18 family.</text>
</comment>
<organism evidence="8 9">
    <name type="scientific">Cohnella boryungensis</name>
    <dbReference type="NCBI Taxonomy" id="768479"/>
    <lineage>
        <taxon>Bacteria</taxon>
        <taxon>Bacillati</taxon>
        <taxon>Bacillota</taxon>
        <taxon>Bacilli</taxon>
        <taxon>Bacillales</taxon>
        <taxon>Paenibacillaceae</taxon>
        <taxon>Cohnella</taxon>
    </lineage>
</organism>
<evidence type="ECO:0000256" key="1">
    <source>
        <dbReference type="ARBA" id="ARBA00005589"/>
    </source>
</evidence>
<dbReference type="PROSITE" id="PS00057">
    <property type="entry name" value="RIBOSOMAL_S18"/>
    <property type="match status" value="1"/>
</dbReference>
<gene>
    <name evidence="5 8" type="primary">rpsR</name>
    <name evidence="8" type="ORF">ACFO1S_01215</name>
</gene>
<evidence type="ECO:0000256" key="2">
    <source>
        <dbReference type="ARBA" id="ARBA00022980"/>
    </source>
</evidence>
<name>A0ABV8S6I7_9BACL</name>
<comment type="subunit">
    <text evidence="5">Part of the 30S ribosomal subunit. Forms a tight heterodimer with protein bS6.</text>
</comment>
<dbReference type="PRINTS" id="PR00974">
    <property type="entry name" value="RIBOSOMALS18"/>
</dbReference>
<evidence type="ECO:0000313" key="9">
    <source>
        <dbReference type="Proteomes" id="UP001595755"/>
    </source>
</evidence>
<dbReference type="Proteomes" id="UP001595755">
    <property type="component" value="Unassembled WGS sequence"/>
</dbReference>
<evidence type="ECO:0000256" key="6">
    <source>
        <dbReference type="RuleBase" id="RU003910"/>
    </source>
</evidence>
<dbReference type="NCBIfam" id="TIGR00165">
    <property type="entry name" value="S18"/>
    <property type="match status" value="1"/>
</dbReference>
<dbReference type="Pfam" id="PF01084">
    <property type="entry name" value="Ribosomal_S18"/>
    <property type="match status" value="1"/>
</dbReference>
<keyword evidence="5" id="KW-0694">RNA-binding</keyword>
<dbReference type="GO" id="GO:0005840">
    <property type="term" value="C:ribosome"/>
    <property type="evidence" value="ECO:0007669"/>
    <property type="project" value="UniProtKB-KW"/>
</dbReference>
<protein>
    <recommendedName>
        <fullName evidence="4 5">Small ribosomal subunit protein bS18</fullName>
    </recommendedName>
</protein>
<dbReference type="PANTHER" id="PTHR13479">
    <property type="entry name" value="30S RIBOSOMAL PROTEIN S18"/>
    <property type="match status" value="1"/>
</dbReference>
<dbReference type="InterPro" id="IPR001648">
    <property type="entry name" value="Ribosomal_bS18"/>
</dbReference>
<dbReference type="Gene3D" id="4.10.640.10">
    <property type="entry name" value="Ribosomal protein S18"/>
    <property type="match status" value="1"/>
</dbReference>
<dbReference type="InterPro" id="IPR036870">
    <property type="entry name" value="Ribosomal_bS18_sf"/>
</dbReference>
<dbReference type="PANTHER" id="PTHR13479:SF40">
    <property type="entry name" value="SMALL RIBOSOMAL SUBUNIT PROTEIN BS18M"/>
    <property type="match status" value="1"/>
</dbReference>
<evidence type="ECO:0000256" key="4">
    <source>
        <dbReference type="ARBA" id="ARBA00035141"/>
    </source>
</evidence>
<keyword evidence="9" id="KW-1185">Reference proteome</keyword>
<feature type="compositionally biased region" description="Basic and acidic residues" evidence="7">
    <location>
        <begin position="23"/>
        <end position="32"/>
    </location>
</feature>